<organism evidence="2 4">
    <name type="scientific">Mycena metata</name>
    <dbReference type="NCBI Taxonomy" id="1033252"/>
    <lineage>
        <taxon>Eukaryota</taxon>
        <taxon>Fungi</taxon>
        <taxon>Dikarya</taxon>
        <taxon>Basidiomycota</taxon>
        <taxon>Agaricomycotina</taxon>
        <taxon>Agaricomycetes</taxon>
        <taxon>Agaricomycetidae</taxon>
        <taxon>Agaricales</taxon>
        <taxon>Marasmiineae</taxon>
        <taxon>Mycenaceae</taxon>
        <taxon>Mycena</taxon>
    </lineage>
</organism>
<feature type="compositionally biased region" description="Low complexity" evidence="1">
    <location>
        <begin position="22"/>
        <end position="38"/>
    </location>
</feature>
<evidence type="ECO:0000313" key="3">
    <source>
        <dbReference type="EMBL" id="KAJ7763791.1"/>
    </source>
</evidence>
<reference evidence="2" key="1">
    <citation type="submission" date="2023-03" db="EMBL/GenBank/DDBJ databases">
        <title>Massive genome expansion in bonnet fungi (Mycena s.s.) driven by repeated elements and novel gene families across ecological guilds.</title>
        <authorList>
            <consortium name="Lawrence Berkeley National Laboratory"/>
            <person name="Harder C.B."/>
            <person name="Miyauchi S."/>
            <person name="Viragh M."/>
            <person name="Kuo A."/>
            <person name="Thoen E."/>
            <person name="Andreopoulos B."/>
            <person name="Lu D."/>
            <person name="Skrede I."/>
            <person name="Drula E."/>
            <person name="Henrissat B."/>
            <person name="Morin E."/>
            <person name="Kohler A."/>
            <person name="Barry K."/>
            <person name="LaButti K."/>
            <person name="Morin E."/>
            <person name="Salamov A."/>
            <person name="Lipzen A."/>
            <person name="Mereny Z."/>
            <person name="Hegedus B."/>
            <person name="Baldrian P."/>
            <person name="Stursova M."/>
            <person name="Weitz H."/>
            <person name="Taylor A."/>
            <person name="Grigoriev I.V."/>
            <person name="Nagy L.G."/>
            <person name="Martin F."/>
            <person name="Kauserud H."/>
        </authorList>
    </citation>
    <scope>NUCLEOTIDE SEQUENCE</scope>
    <source>
        <strain evidence="2">CBHHK182m</strain>
    </source>
</reference>
<feature type="compositionally biased region" description="Pro residues" evidence="1">
    <location>
        <begin position="39"/>
        <end position="48"/>
    </location>
</feature>
<dbReference type="EMBL" id="JARKIB010000029">
    <property type="protein sequence ID" value="KAJ7763791.1"/>
    <property type="molecule type" value="Genomic_DNA"/>
</dbReference>
<feature type="region of interest" description="Disordered" evidence="1">
    <location>
        <begin position="1"/>
        <end position="50"/>
    </location>
</feature>
<dbReference type="Proteomes" id="UP001215598">
    <property type="component" value="Unassembled WGS sequence"/>
</dbReference>
<evidence type="ECO:0000313" key="2">
    <source>
        <dbReference type="EMBL" id="KAJ7744423.1"/>
    </source>
</evidence>
<keyword evidence="4" id="KW-1185">Reference proteome</keyword>
<sequence length="405" mass="43024">MLSDSSSHFPSTASPPAVKHATPWPSTPTTSESEMPGPEATPPVPPLGTPLVIVTTPLSDSEKINALQARLTQPMAVMQGAAAAAAATSALPVAPATAAPPAVVQPEQPPALQLPLQQQFTAPLAAYNSPAGALLSTCALFPDIEPVCITLVLMHELKATDLYKLDARTKDLEPTYSLSTTGSFDMNNTRHKAYKTLNPSCSPFTTTSPFSRRTSPAEQRLRYTSTRSSHTSPPSLRSTSGRQCWNTTPFSSNGTVVTCSRAHTTTGACRTWASSVHTCSMKAVTVATKPPAKRTQSSGGTEPCPNYNLRKRPRSTGDKTASQTCTNLKSVFESAATTAALSADRARVRLGLRGYILLGMVFYTCNGRKPVNTMCLKLNKGPLREPSSVFKPATGLRGLANRQIP</sequence>
<protein>
    <submittedName>
        <fullName evidence="2">Uncharacterized protein</fullName>
    </submittedName>
</protein>
<accession>A0AAD7IJN9</accession>
<comment type="caution">
    <text evidence="2">The sequence shown here is derived from an EMBL/GenBank/DDBJ whole genome shotgun (WGS) entry which is preliminary data.</text>
</comment>
<feature type="region of interest" description="Disordered" evidence="1">
    <location>
        <begin position="289"/>
        <end position="322"/>
    </location>
</feature>
<dbReference type="EMBL" id="JARKIB010000087">
    <property type="protein sequence ID" value="KAJ7744423.1"/>
    <property type="molecule type" value="Genomic_DNA"/>
</dbReference>
<gene>
    <name evidence="3" type="ORF">B0H16DRAFT_1455046</name>
    <name evidence="2" type="ORF">B0H16DRAFT_1463301</name>
</gene>
<feature type="compositionally biased region" description="Low complexity" evidence="1">
    <location>
        <begin position="204"/>
        <end position="240"/>
    </location>
</feature>
<proteinExistence type="predicted"/>
<name>A0AAD7IJN9_9AGAR</name>
<feature type="compositionally biased region" description="Polar residues" evidence="1">
    <location>
        <begin position="1"/>
        <end position="14"/>
    </location>
</feature>
<evidence type="ECO:0000256" key="1">
    <source>
        <dbReference type="SAM" id="MobiDB-lite"/>
    </source>
</evidence>
<dbReference type="AlphaFoldDB" id="A0AAD7IJN9"/>
<feature type="region of interest" description="Disordered" evidence="1">
    <location>
        <begin position="204"/>
        <end position="244"/>
    </location>
</feature>
<evidence type="ECO:0000313" key="4">
    <source>
        <dbReference type="Proteomes" id="UP001215598"/>
    </source>
</evidence>